<accession>A0AC34FQJ4</accession>
<dbReference type="Proteomes" id="UP000887579">
    <property type="component" value="Unplaced"/>
</dbReference>
<organism evidence="1 2">
    <name type="scientific">Panagrolaimus sp. ES5</name>
    <dbReference type="NCBI Taxonomy" id="591445"/>
    <lineage>
        <taxon>Eukaryota</taxon>
        <taxon>Metazoa</taxon>
        <taxon>Ecdysozoa</taxon>
        <taxon>Nematoda</taxon>
        <taxon>Chromadorea</taxon>
        <taxon>Rhabditida</taxon>
        <taxon>Tylenchina</taxon>
        <taxon>Panagrolaimomorpha</taxon>
        <taxon>Panagrolaimoidea</taxon>
        <taxon>Panagrolaimidae</taxon>
        <taxon>Panagrolaimus</taxon>
    </lineage>
</organism>
<evidence type="ECO:0000313" key="1">
    <source>
        <dbReference type="Proteomes" id="UP000887579"/>
    </source>
</evidence>
<reference evidence="2" key="1">
    <citation type="submission" date="2022-11" db="UniProtKB">
        <authorList>
            <consortium name="WormBaseParasite"/>
        </authorList>
    </citation>
    <scope>IDENTIFICATION</scope>
</reference>
<name>A0AC34FQJ4_9BILA</name>
<evidence type="ECO:0000313" key="2">
    <source>
        <dbReference type="WBParaSite" id="ES5_v2.g19574.t1"/>
    </source>
</evidence>
<sequence length="321" mass="37522">MDNPMNAPTTSSVAKQTGKIVWPESPSLKQYFSLPYSIMYYMAMNPPTPEVYNKLIKSCKYFFERNPILVVERMDETSICAERYCDSTGFDNQPCCVKYNINKIKSKFWLTRELHLSAAATPNFISLLLPKLFLCEINQLTLFDKLVLFDDFKYLTSFATFVALIDVKIVFNDGKVVMLETILESIPEVEDFWYCFNEDYSMMTNATFKNILKLKNLGNLKSFSMFYCIQSTNIPQVCNLEDLSQFIKEYRNTKFWLDFCNVGDENYKNQMDALIDVIIESNVLNRMIKYDGQDEEKFEIMEGYFYVTDQEMEESDSDEDA</sequence>
<protein>
    <submittedName>
        <fullName evidence="2">DUF38 domain-containing protein</fullName>
    </submittedName>
</protein>
<proteinExistence type="predicted"/>
<dbReference type="WBParaSite" id="ES5_v2.g19574.t1">
    <property type="protein sequence ID" value="ES5_v2.g19574.t1"/>
    <property type="gene ID" value="ES5_v2.g19574"/>
</dbReference>